<keyword evidence="1" id="KW-0675">Receptor</keyword>
<proteinExistence type="predicted"/>
<organism evidence="1">
    <name type="scientific">Siphoviridae sp. ctX926</name>
    <dbReference type="NCBI Taxonomy" id="2826366"/>
    <lineage>
        <taxon>Viruses</taxon>
        <taxon>Duplodnaviria</taxon>
        <taxon>Heunggongvirae</taxon>
        <taxon>Uroviricota</taxon>
        <taxon>Caudoviricetes</taxon>
    </lineage>
</organism>
<accession>A0A8S5M1C6</accession>
<dbReference type="EMBL" id="BK014793">
    <property type="protein sequence ID" value="DAD75990.1"/>
    <property type="molecule type" value="Genomic_DNA"/>
</dbReference>
<protein>
    <submittedName>
        <fullName evidence="1">Receptor binding protein</fullName>
    </submittedName>
</protein>
<reference evidence="1" key="1">
    <citation type="journal article" date="2021" name="Proc. Natl. Acad. Sci. U.S.A.">
        <title>A Catalog of Tens of Thousands of Viruses from Human Metagenomes Reveals Hidden Associations with Chronic Diseases.</title>
        <authorList>
            <person name="Tisza M.J."/>
            <person name="Buck C.B."/>
        </authorList>
    </citation>
    <scope>NUCLEOTIDE SEQUENCE</scope>
    <source>
        <strain evidence="1">CtX926</strain>
    </source>
</reference>
<evidence type="ECO:0000313" key="1">
    <source>
        <dbReference type="EMBL" id="DAD75990.1"/>
    </source>
</evidence>
<name>A0A8S5M1C6_9CAUD</name>
<sequence length="281" mass="31429">MKIVSGRGADDHVTSAQFRQFIEGTVGSLSCILQTGEHLEPELASNNLLRVKSGMMCHHGNISSVDNGTYDEITIQNGTQGMKRIDLVVNRYTVEEETEIEKNEWVVIQGTPAESNPTVPAYTEGDLRNGDLIDDCPVFEVELDGINVTEVRKRLNLCSTNEDTGWIYPELESEFVDYYTGGTWAIRYRKEGNKVTICGAAQCKKTIAGGTDQHTIFTLPEGYRPMAHIDKVCQGSQGSIWSLRISFEGPVMFSRYRNGGTYINTPENVWLPFYESFFVAD</sequence>